<feature type="transmembrane region" description="Helical" evidence="1">
    <location>
        <begin position="91"/>
        <end position="119"/>
    </location>
</feature>
<keyword evidence="1" id="KW-0812">Transmembrane</keyword>
<evidence type="ECO:0000256" key="1">
    <source>
        <dbReference type="SAM" id="Phobius"/>
    </source>
</evidence>
<keyword evidence="3" id="KW-1185">Reference proteome</keyword>
<feature type="transmembrane region" description="Helical" evidence="1">
    <location>
        <begin position="254"/>
        <end position="278"/>
    </location>
</feature>
<keyword evidence="1" id="KW-1133">Transmembrane helix</keyword>
<feature type="transmembrane region" description="Helical" evidence="1">
    <location>
        <begin position="28"/>
        <end position="44"/>
    </location>
</feature>
<keyword evidence="1" id="KW-0472">Membrane</keyword>
<evidence type="ECO:0000313" key="2">
    <source>
        <dbReference type="EMBL" id="MDT7044177.1"/>
    </source>
</evidence>
<proteinExistence type="predicted"/>
<dbReference type="Proteomes" id="UP001250932">
    <property type="component" value="Unassembled WGS sequence"/>
</dbReference>
<feature type="transmembrane region" description="Helical" evidence="1">
    <location>
        <begin position="50"/>
        <end position="71"/>
    </location>
</feature>
<sequence>MLHRLALRVIPQLNAAVTESAVRKRKRWVMLLPGLIAFLLYRLLKDILPLGDPFVLLAFGGAIATVTALWAYRMGRQQPVAQILNSDSLQFLVWVAGWIGCVYGMQLSLLVLAMLALFVDYNFLLHPEGPAMMALIIPTTAVTRDAFEIGHVMRLESQGTRMVTFPNGRPLRELWQRDPLHVGQWSASGFFVGGLAALGLGLFGDWGLNGIGQALMSMLVAGSVAYLAFFHGQFPTENWSTRFGTQSWWERVQFWTWPCLTFALTYYLVLWGFLVFLLNFKVNQIGLFAVLTGLTTALMVGYGYFLGTRVFVEKQTQGEISEGLRRCPFVMEILAKTGWVSPTQVPAPSSLSTRPAEPSS</sequence>
<feature type="transmembrane region" description="Helical" evidence="1">
    <location>
        <begin position="285"/>
        <end position="305"/>
    </location>
</feature>
<dbReference type="RefSeq" id="WP_313834762.1">
    <property type="nucleotide sequence ID" value="NZ_JAQOUE010000002.1"/>
</dbReference>
<dbReference type="EMBL" id="JAQOUE010000002">
    <property type="protein sequence ID" value="MDT7044177.1"/>
    <property type="molecule type" value="Genomic_DNA"/>
</dbReference>
<name>A0ABU3KD51_9BACT</name>
<accession>A0ABU3KD51</accession>
<feature type="transmembrane region" description="Helical" evidence="1">
    <location>
        <begin position="215"/>
        <end position="234"/>
    </location>
</feature>
<organism evidence="2 3">
    <name type="scientific">Candidatus Nitronereus thalassa</name>
    <dbReference type="NCBI Taxonomy" id="3020898"/>
    <lineage>
        <taxon>Bacteria</taxon>
        <taxon>Pseudomonadati</taxon>
        <taxon>Nitrospirota</taxon>
        <taxon>Nitrospiria</taxon>
        <taxon>Nitrospirales</taxon>
        <taxon>Nitrospiraceae</taxon>
        <taxon>Candidatus Nitronereus</taxon>
    </lineage>
</organism>
<comment type="caution">
    <text evidence="2">The sequence shown here is derived from an EMBL/GenBank/DDBJ whole genome shotgun (WGS) entry which is preliminary data.</text>
</comment>
<reference evidence="2 3" key="1">
    <citation type="journal article" date="2023" name="ISME J.">
        <title>Cultivation and genomic characterization of novel and ubiquitous marine nitrite-oxidizing bacteria from the Nitrospirales.</title>
        <authorList>
            <person name="Mueller A.J."/>
            <person name="Daebeler A."/>
            <person name="Herbold C.W."/>
            <person name="Kirkegaard R.H."/>
            <person name="Daims H."/>
        </authorList>
    </citation>
    <scope>NUCLEOTIDE SEQUENCE [LARGE SCALE GENOMIC DNA]</scope>
    <source>
        <strain evidence="2 3">EB</strain>
    </source>
</reference>
<gene>
    <name evidence="2" type="ORF">PPG34_17635</name>
</gene>
<evidence type="ECO:0000313" key="3">
    <source>
        <dbReference type="Proteomes" id="UP001250932"/>
    </source>
</evidence>
<protein>
    <submittedName>
        <fullName evidence="2">Uncharacterized protein</fullName>
    </submittedName>
</protein>
<feature type="transmembrane region" description="Helical" evidence="1">
    <location>
        <begin position="182"/>
        <end position="203"/>
    </location>
</feature>